<dbReference type="InterPro" id="IPR013085">
    <property type="entry name" value="U1-CZ_Znf_C2H2"/>
</dbReference>
<dbReference type="AlphaFoldDB" id="A0AAV5RJW7"/>
<dbReference type="Pfam" id="PF06220">
    <property type="entry name" value="zf-U1"/>
    <property type="match status" value="1"/>
</dbReference>
<evidence type="ECO:0000256" key="1">
    <source>
        <dbReference type="ARBA" id="ARBA00004123"/>
    </source>
</evidence>
<dbReference type="SUPFAM" id="SSF57667">
    <property type="entry name" value="beta-beta-alpha zinc fingers"/>
    <property type="match status" value="1"/>
</dbReference>
<dbReference type="PROSITE" id="PS50171">
    <property type="entry name" value="ZF_MATRIN"/>
    <property type="match status" value="1"/>
</dbReference>
<dbReference type="InterPro" id="IPR000690">
    <property type="entry name" value="Matrin/U1-C_Znf_C2H2"/>
</dbReference>
<evidence type="ECO:0000256" key="5">
    <source>
        <dbReference type="ARBA" id="ARBA00023242"/>
    </source>
</evidence>
<sequence>MGTFWCNFCGVKLLSNSPKLRLKHLAGKKHQTCVAYYWQKIAEEEIQRKKNSEKPEIDQSAEIKAAYIIPGLTQSLDTTEVEDNLDKASLPEPIYLL</sequence>
<comment type="caution">
    <text evidence="7">The sequence shown here is derived from an EMBL/GenBank/DDBJ whole genome shotgun (WGS) entry which is preliminary data.</text>
</comment>
<evidence type="ECO:0000259" key="6">
    <source>
        <dbReference type="PROSITE" id="PS50171"/>
    </source>
</evidence>
<keyword evidence="3" id="KW-0863">Zinc-finger</keyword>
<evidence type="ECO:0000256" key="2">
    <source>
        <dbReference type="ARBA" id="ARBA00022723"/>
    </source>
</evidence>
<keyword evidence="4" id="KW-0862">Zinc</keyword>
<evidence type="ECO:0000256" key="4">
    <source>
        <dbReference type="ARBA" id="ARBA00022833"/>
    </source>
</evidence>
<keyword evidence="5" id="KW-0539">Nucleus</keyword>
<reference evidence="7 8" key="1">
    <citation type="journal article" date="2023" name="Elife">
        <title>Identification of key yeast species and microbe-microbe interactions impacting larval growth of Drosophila in the wild.</title>
        <authorList>
            <person name="Mure A."/>
            <person name="Sugiura Y."/>
            <person name="Maeda R."/>
            <person name="Honda K."/>
            <person name="Sakurai N."/>
            <person name="Takahashi Y."/>
            <person name="Watada M."/>
            <person name="Katoh T."/>
            <person name="Gotoh A."/>
            <person name="Gotoh Y."/>
            <person name="Taniguchi I."/>
            <person name="Nakamura K."/>
            <person name="Hayashi T."/>
            <person name="Katayama T."/>
            <person name="Uemura T."/>
            <person name="Hattori Y."/>
        </authorList>
    </citation>
    <scope>NUCLEOTIDE SEQUENCE [LARGE SCALE GENOMIC DNA]</scope>
    <source>
        <strain evidence="7 8">SB-73</strain>
    </source>
</reference>
<protein>
    <recommendedName>
        <fullName evidence="6">Matrin-type domain-containing protein</fullName>
    </recommendedName>
</protein>
<feature type="domain" description="Matrin-type" evidence="6">
    <location>
        <begin position="4"/>
        <end position="36"/>
    </location>
</feature>
<dbReference type="GO" id="GO:0003676">
    <property type="term" value="F:nucleic acid binding"/>
    <property type="evidence" value="ECO:0007669"/>
    <property type="project" value="InterPro"/>
</dbReference>
<dbReference type="EMBL" id="BTGC01000005">
    <property type="protein sequence ID" value="GMM51357.1"/>
    <property type="molecule type" value="Genomic_DNA"/>
</dbReference>
<evidence type="ECO:0000313" key="7">
    <source>
        <dbReference type="EMBL" id="GMM51357.1"/>
    </source>
</evidence>
<accession>A0AAV5RJW7</accession>
<proteinExistence type="predicted"/>
<gene>
    <name evidence="7" type="ORF">DASB73_023150</name>
</gene>
<dbReference type="GO" id="GO:0005634">
    <property type="term" value="C:nucleus"/>
    <property type="evidence" value="ECO:0007669"/>
    <property type="project" value="UniProtKB-SubCell"/>
</dbReference>
<keyword evidence="2" id="KW-0479">Metal-binding</keyword>
<comment type="subcellular location">
    <subcellularLocation>
        <location evidence="1">Nucleus</location>
    </subcellularLocation>
</comment>
<dbReference type="GO" id="GO:0008270">
    <property type="term" value="F:zinc ion binding"/>
    <property type="evidence" value="ECO:0007669"/>
    <property type="project" value="UniProtKB-KW"/>
</dbReference>
<organism evidence="7 8">
    <name type="scientific">Starmerella bacillaris</name>
    <name type="common">Yeast</name>
    <name type="synonym">Candida zemplinina</name>
    <dbReference type="NCBI Taxonomy" id="1247836"/>
    <lineage>
        <taxon>Eukaryota</taxon>
        <taxon>Fungi</taxon>
        <taxon>Dikarya</taxon>
        <taxon>Ascomycota</taxon>
        <taxon>Saccharomycotina</taxon>
        <taxon>Dipodascomycetes</taxon>
        <taxon>Dipodascales</taxon>
        <taxon>Trichomonascaceae</taxon>
        <taxon>Starmerella</taxon>
    </lineage>
</organism>
<name>A0AAV5RJW7_STABA</name>
<dbReference type="Proteomes" id="UP001362899">
    <property type="component" value="Unassembled WGS sequence"/>
</dbReference>
<dbReference type="Gene3D" id="3.30.160.60">
    <property type="entry name" value="Classic Zinc Finger"/>
    <property type="match status" value="1"/>
</dbReference>
<keyword evidence="8" id="KW-1185">Reference proteome</keyword>
<evidence type="ECO:0000256" key="3">
    <source>
        <dbReference type="ARBA" id="ARBA00022771"/>
    </source>
</evidence>
<evidence type="ECO:0000313" key="8">
    <source>
        <dbReference type="Proteomes" id="UP001362899"/>
    </source>
</evidence>
<dbReference type="InterPro" id="IPR036236">
    <property type="entry name" value="Znf_C2H2_sf"/>
</dbReference>